<feature type="region of interest" description="Disordered" evidence="1">
    <location>
        <begin position="1"/>
        <end position="77"/>
    </location>
</feature>
<feature type="compositionally biased region" description="Basic and acidic residues" evidence="1">
    <location>
        <begin position="46"/>
        <end position="60"/>
    </location>
</feature>
<gene>
    <name evidence="2" type="ORF">GCM10007301_27220</name>
</gene>
<feature type="compositionally biased region" description="Basic and acidic residues" evidence="1">
    <location>
        <begin position="1"/>
        <end position="31"/>
    </location>
</feature>
<protein>
    <submittedName>
        <fullName evidence="2">Uncharacterized protein</fullName>
    </submittedName>
</protein>
<comment type="caution">
    <text evidence="2">The sequence shown here is derived from an EMBL/GenBank/DDBJ whole genome shotgun (WGS) entry which is preliminary data.</text>
</comment>
<sequence>MPHARKTDASRKIEPDRTPPPDRLPARDGPGKLKRGASEAPVAGWRRTERRTAAEPKERQGGGIGDAPSPVGENDLA</sequence>
<dbReference type="RefSeq" id="WP_188579360.1">
    <property type="nucleotide sequence ID" value="NZ_BMCT01000003.1"/>
</dbReference>
<reference evidence="2" key="1">
    <citation type="journal article" date="2014" name="Int. J. Syst. Evol. Microbiol.">
        <title>Complete genome sequence of Corynebacterium casei LMG S-19264T (=DSM 44701T), isolated from a smear-ripened cheese.</title>
        <authorList>
            <consortium name="US DOE Joint Genome Institute (JGI-PGF)"/>
            <person name="Walter F."/>
            <person name="Albersmeier A."/>
            <person name="Kalinowski J."/>
            <person name="Ruckert C."/>
        </authorList>
    </citation>
    <scope>NUCLEOTIDE SEQUENCE</scope>
    <source>
        <strain evidence="2">CCM 7897</strain>
    </source>
</reference>
<evidence type="ECO:0000256" key="1">
    <source>
        <dbReference type="SAM" id="MobiDB-lite"/>
    </source>
</evidence>
<reference evidence="2" key="2">
    <citation type="submission" date="2020-09" db="EMBL/GenBank/DDBJ databases">
        <authorList>
            <person name="Sun Q."/>
            <person name="Sedlacek I."/>
        </authorList>
    </citation>
    <scope>NUCLEOTIDE SEQUENCE</scope>
    <source>
        <strain evidence="2">CCM 7897</strain>
    </source>
</reference>
<name>A0A917C1Y2_9HYPH</name>
<dbReference type="AlphaFoldDB" id="A0A917C1Y2"/>
<evidence type="ECO:0000313" key="3">
    <source>
        <dbReference type="Proteomes" id="UP000606044"/>
    </source>
</evidence>
<dbReference type="Proteomes" id="UP000606044">
    <property type="component" value="Unassembled WGS sequence"/>
</dbReference>
<keyword evidence="3" id="KW-1185">Reference proteome</keyword>
<organism evidence="2 3">
    <name type="scientific">Azorhizobium oxalatiphilum</name>
    <dbReference type="NCBI Taxonomy" id="980631"/>
    <lineage>
        <taxon>Bacteria</taxon>
        <taxon>Pseudomonadati</taxon>
        <taxon>Pseudomonadota</taxon>
        <taxon>Alphaproteobacteria</taxon>
        <taxon>Hyphomicrobiales</taxon>
        <taxon>Xanthobacteraceae</taxon>
        <taxon>Azorhizobium</taxon>
    </lineage>
</organism>
<proteinExistence type="predicted"/>
<dbReference type="EMBL" id="BMCT01000003">
    <property type="protein sequence ID" value="GGF66103.1"/>
    <property type="molecule type" value="Genomic_DNA"/>
</dbReference>
<evidence type="ECO:0000313" key="2">
    <source>
        <dbReference type="EMBL" id="GGF66103.1"/>
    </source>
</evidence>
<accession>A0A917C1Y2</accession>